<keyword evidence="6" id="KW-1185">Reference proteome</keyword>
<gene>
    <name evidence="5" type="ORF">HMPREF1863_00627</name>
</gene>
<dbReference type="Gene3D" id="3.40.50.150">
    <property type="entry name" value="Vaccinia Virus protein VP39"/>
    <property type="match status" value="1"/>
</dbReference>
<feature type="region of interest" description="Disordered" evidence="2">
    <location>
        <begin position="867"/>
        <end position="890"/>
    </location>
</feature>
<keyword evidence="1" id="KW-0175">Coiled coil</keyword>
<dbReference type="STRING" id="755172.HMPREF1863_00627"/>
<protein>
    <submittedName>
        <fullName evidence="5">Protein, SNF2 family</fullName>
    </submittedName>
</protein>
<dbReference type="InterPro" id="IPR014001">
    <property type="entry name" value="Helicase_ATP-bd"/>
</dbReference>
<dbReference type="SMART" id="SM00487">
    <property type="entry name" value="DEXDc"/>
    <property type="match status" value="1"/>
</dbReference>
<evidence type="ECO:0000313" key="6">
    <source>
        <dbReference type="Proteomes" id="UP000070442"/>
    </source>
</evidence>
<feature type="coiled-coil region" evidence="1">
    <location>
        <begin position="2524"/>
        <end position="2580"/>
    </location>
</feature>
<feature type="region of interest" description="Disordered" evidence="2">
    <location>
        <begin position="2831"/>
        <end position="2850"/>
    </location>
</feature>
<dbReference type="InterPro" id="IPR029063">
    <property type="entry name" value="SAM-dependent_MTases_sf"/>
</dbReference>
<evidence type="ECO:0000313" key="5">
    <source>
        <dbReference type="EMBL" id="KXB67155.1"/>
    </source>
</evidence>
<dbReference type="InterPro" id="IPR000330">
    <property type="entry name" value="SNF2_N"/>
</dbReference>
<dbReference type="Pfam" id="PF00176">
    <property type="entry name" value="SNF2-rel_dom"/>
    <property type="match status" value="1"/>
</dbReference>
<dbReference type="EMBL" id="LSDG01000022">
    <property type="protein sequence ID" value="KXB67155.1"/>
    <property type="molecule type" value="Genomic_DNA"/>
</dbReference>
<dbReference type="GO" id="GO:0005524">
    <property type="term" value="F:ATP binding"/>
    <property type="evidence" value="ECO:0007669"/>
    <property type="project" value="InterPro"/>
</dbReference>
<dbReference type="InterPro" id="IPR027417">
    <property type="entry name" value="P-loop_NTPase"/>
</dbReference>
<feature type="compositionally biased region" description="Polar residues" evidence="2">
    <location>
        <begin position="220"/>
        <end position="231"/>
    </location>
</feature>
<dbReference type="Pfam" id="PF00271">
    <property type="entry name" value="Helicase_C"/>
    <property type="match status" value="1"/>
</dbReference>
<name>A0A134AHK4_9FIRM</name>
<dbReference type="PROSITE" id="PS51194">
    <property type="entry name" value="HELICASE_CTER"/>
    <property type="match status" value="1"/>
</dbReference>
<dbReference type="SMART" id="SM00490">
    <property type="entry name" value="HELICc"/>
    <property type="match status" value="1"/>
</dbReference>
<feature type="compositionally biased region" description="Basic and acidic residues" evidence="2">
    <location>
        <begin position="274"/>
        <end position="283"/>
    </location>
</feature>
<evidence type="ECO:0000259" key="4">
    <source>
        <dbReference type="PROSITE" id="PS51194"/>
    </source>
</evidence>
<feature type="region of interest" description="Disordered" evidence="2">
    <location>
        <begin position="274"/>
        <end position="337"/>
    </location>
</feature>
<evidence type="ECO:0000256" key="2">
    <source>
        <dbReference type="SAM" id="MobiDB-lite"/>
    </source>
</evidence>
<dbReference type="PANTHER" id="PTHR41313">
    <property type="entry name" value="ADENINE-SPECIFIC METHYLTRANSFERASE"/>
    <property type="match status" value="1"/>
</dbReference>
<proteinExistence type="predicted"/>
<dbReference type="PANTHER" id="PTHR41313:SF1">
    <property type="entry name" value="DNA METHYLASE ADENINE-SPECIFIC DOMAIN-CONTAINING PROTEIN"/>
    <property type="match status" value="1"/>
</dbReference>
<evidence type="ECO:0000256" key="1">
    <source>
        <dbReference type="SAM" id="Coils"/>
    </source>
</evidence>
<dbReference type="InterPro" id="IPR001650">
    <property type="entry name" value="Helicase_C-like"/>
</dbReference>
<reference evidence="6" key="1">
    <citation type="submission" date="2016-01" db="EMBL/GenBank/DDBJ databases">
        <authorList>
            <person name="Mitreva M."/>
            <person name="Pepin K.H."/>
            <person name="Mihindukulasuriya K.A."/>
            <person name="Fulton R."/>
            <person name="Fronick C."/>
            <person name="O'Laughlin M."/>
            <person name="Miner T."/>
            <person name="Herter B."/>
            <person name="Rosa B.A."/>
            <person name="Cordes M."/>
            <person name="Tomlinson C."/>
            <person name="Wollam A."/>
            <person name="Palsikar V.B."/>
            <person name="Mardis E.R."/>
            <person name="Wilson R.K."/>
        </authorList>
    </citation>
    <scope>NUCLEOTIDE SEQUENCE [LARGE SCALE GENOMIC DNA]</scope>
    <source>
        <strain evidence="6">DNF00729</strain>
    </source>
</reference>
<feature type="region of interest" description="Disordered" evidence="2">
    <location>
        <begin position="219"/>
        <end position="262"/>
    </location>
</feature>
<comment type="caution">
    <text evidence="5">The sequence shown here is derived from an EMBL/GenBank/DDBJ whole genome shotgun (WGS) entry which is preliminary data.</text>
</comment>
<dbReference type="SUPFAM" id="SSF53335">
    <property type="entry name" value="S-adenosyl-L-methionine-dependent methyltransferases"/>
    <property type="match status" value="1"/>
</dbReference>
<feature type="domain" description="Helicase C-terminal" evidence="4">
    <location>
        <begin position="2334"/>
        <end position="2496"/>
    </location>
</feature>
<feature type="domain" description="Helicase ATP-binding" evidence="3">
    <location>
        <begin position="1942"/>
        <end position="2190"/>
    </location>
</feature>
<dbReference type="PROSITE" id="PS51192">
    <property type="entry name" value="HELICASE_ATP_BIND_1"/>
    <property type="match status" value="1"/>
</dbReference>
<sequence>MNANKHDEIYDNIYNTIGGLLEAEQWKGFMQSAAYNYKYDFMRQVAIYSQRPDAKACAPYDFWTRVGRYVKRGSAGIAVPDETTQKMNYLFDISDTGTKVNYNDQVFVWQINREAFNEKYGTNWYQALSDEIKESITSRNMIDELSDNQKDVLFHTVLYQTLYRMGVPQEQLREIDFTNLKSLSFSEFLVVVRLANEQTKESINQLRYEFKDYIEREAQNDSQSYEQQTVSKDQRILDSGDKDQERTKTDQEIRTHEVEVSQREREAFGYGTVERTRSNRTTDELSGEYRGGSGENQGIPLEDDGGTENRFQSSEERLSSLSTRGSTNRDGIRRNNSAHSNLRIEDITQEISNRFVMFPPEEATQKEVIQQDMASFLNEQNNKTALDMDMDNDGVIDRYDADYRDSTVQSIGQLDEREEERNRENENEDYELGYFSLGNGYVVSDQNINDRETNDFLYLAHINADRTIDFYNATLSSHYSPGIVDKIIGEVCLQAMILDGNISFTQNLKVLNELSPLLKREELSNGEIDNLKTLLTKIDFNSYIEAEKLNLQVLSTEERVREISQLALDVNKNKAKDQVEQSLPESNALSQQLKFNFPPTPITQEVIDTILVHGGNVDGGRLAIVAEFSKDKSIEELGDFLKQSFKGGNGFYIDDNQIAAYYTDEGLQIAHGTSAKESYTTISWEEVAKRTDELLQTGDFATKEELENALTFEREKIAESLWYLIHDLNAESTGSYFKTLKNERRGFSEDTKDIAALLSNPVSLQGIKEEYSDFLEAYKDDKDLLRFNFHKVDDLYQKLSELELKRRAYKTNLTENKGVKSFITEDEIYDFFHSGSGMSGGKERIYRFFTEDHGLTEKAEFLRDEYGTGGRMPVFPGSSSSQEEHDSRGVKLEKENCSEVFLTWSNAAKYVDDLILQGLYLDKQETNLEKDSEDKSNNYWIVEFNENDPLIPDYSGQLVTQELINDIKEKDQLVFNHNRNVGIDANNEMTDDYMGYFKFYFDHYVDGERIEHRRIDIGDGEEANAQEFAYLEDQLLRIKEEPIKQQVVSTLEKENFEKIEGIEGNFYLLNRKQIPKGVLKEPSLIKDSVNGRLGYEADLLLDLNEQKLKSVFLYNGYWINNNDFDYESYADIEAALVDLTDRSYTGNILDEFTEASAEKYELNVREVQNVSVKDEKQSFDLVKDFDPPSVRLENNIKALEVLKRCENESRYATSDERKILGNYVGWGGLADVFNETKGGQWERSREIIKQYLSEEEYESAKESTLTSFYTSNGIIDGIYSALENMGFKGGNVLEPSAGIGNFIGNLPKSLEPSSFHAVEQDTLSGRIAKQLYPEATIEVSGFEDVKLQDDYYDIAIGNVPFGNYKLYDEAYSKQNFLIHDYFFAKSLDKVHDGGIVAFITSKGTMDKTNSEFLNYMADRAKLVGAIRLPEEAFKQTGTSVTSDILFFQKGENSDRTWNELGRDENGISLNQYFIEHPEMIIGTMVERTGPFGKVAACQLGDKDFSVLFEEAIKNLPKGIYKEPNERSIEPKKEENQITAELPDLSDVEDYTYCKVGDKIYYKNENVVEEISQDVELLSGMIELRDTVKELYYLEYNNFDSKAIDEEMEKLNSVYDEFVEKHGRINEPSKIKAFRGDDSIAILLALEELDNDGKFEQKADVFRERVIKGVEVPEHTEDLVDAVILSLNHKGRIDLNFMSEIMGRDSAEIKNDLLEKKLAFKSERGTGELVYREDFLSGDIRKKIETFQANIDSFTVEERKSMIEALESAIPEAIKAKDISFRLGSTWIPERYISDFCKEVLGGRKRIEFSEATSKWYVPDKGNDWSVYSTTKFGTRRMNSWHILEKTLNQNERLKIEDTIYVDGKEQKVLNKKETILVQQKQEYMKQEFANWLFSDPERASQLEKIYNERFNNIVIRKYTGENLPFSGMNPLISLRPHQKDVVAKSIFNGNTLAAHTVGAGKTFSAIAAIMESKRLGLSSKAMIAVPNHLTEQWGRDFLKLYPDAKVLVATKKDFEKKNRHKLMAKIASGNYDAVIVGHSQFGMIPVSQEYEKRFLQEQLEELDLKLNSCNKYTQGFSVKQLQQKKKKLESKIKALMKEKRRDDIVNFEEMGIDKLVVDEAHEFKNLQIPTSLTGVSGISNSASQKAYDLYMKTKYLDEKTGRKGLLFLTGTPVSNSMCELFVMQKYLNNEDLVRTGLLDFDAWASTFGEIKNVLELSVDGTSYKMKTKFNRFNNMPELKKQFLNFADIKMPESLDLPVPDLKSEVVKVKPSELQKEIIEDLSSRADKVKSGIDPRIDNMLKITNDGRKLALDQRVFDPMLPDEDNSKVNACVDKIVEIYNQTMDSKSTQIVFSDLSVPNKDEFNVHHDLKEKLIKKGLKSQEIAFIHDANTPAEKEKLFAKVRSGDVRVIIGTTQKMGTGTNMQDRAIALHHLDCPWRPADREQRLGRMVRQGNENKEVYEYTYITEGTFDAYMYQILENKQRFISQLMTEESALRSIEDVDEITLNYAEIKALCANNPLIKEKMELENDVNRLSIEKAGYLQNINQLKNQIANVYPGTMKKLENNMNVINKDLERARRSENKPFEIKINGIVYKDEKEAAKAFIESYQGSIKKTTPFAEYEGFKIFIDYSSIDKQYILNIAGEERNYKELASKAGHWNITRIKNMTSPEYFEELVMSTDERLKEQQRNLETAKEEVLKPFINEEEYVEKMNRLTEINLKFNDGDISFDQSLEEAKEKLSDFCIASQGYSDIDFTDLGDVHLMTKKIDGQRKIDISCNLLDQPELITKLNGEIIDIRREQSLEDFIKLNITSLDLSQHIHKLKETGKLELSEKTNKEVTKHDRFEDRDDR</sequence>
<dbReference type="Gene3D" id="3.40.50.300">
    <property type="entry name" value="P-loop containing nucleotide triphosphate hydrolases"/>
    <property type="match status" value="2"/>
</dbReference>
<dbReference type="PATRIC" id="fig|755172.3.peg.601"/>
<evidence type="ECO:0000259" key="3">
    <source>
        <dbReference type="PROSITE" id="PS51192"/>
    </source>
</evidence>
<accession>A0A134AHK4</accession>
<organism evidence="5 6">
    <name type="scientific">Aedoeadaptatus coxii</name>
    <dbReference type="NCBI Taxonomy" id="755172"/>
    <lineage>
        <taxon>Bacteria</taxon>
        <taxon>Bacillati</taxon>
        <taxon>Bacillota</taxon>
        <taxon>Tissierellia</taxon>
        <taxon>Tissierellales</taxon>
        <taxon>Peptoniphilaceae</taxon>
        <taxon>Aedoeadaptatus</taxon>
    </lineage>
</organism>
<feature type="compositionally biased region" description="Basic and acidic residues" evidence="2">
    <location>
        <begin position="232"/>
        <end position="262"/>
    </location>
</feature>
<dbReference type="InterPro" id="IPR052933">
    <property type="entry name" value="DNA_Protect_Modify"/>
</dbReference>
<dbReference type="Proteomes" id="UP000070442">
    <property type="component" value="Unassembled WGS sequence"/>
</dbReference>
<dbReference type="SUPFAM" id="SSF52540">
    <property type="entry name" value="P-loop containing nucleoside triphosphate hydrolases"/>
    <property type="match status" value="2"/>
</dbReference>